<sequence length="74" mass="8637">MEVEVSVRSEMRRYNTARSTRFAGCRLDMLPLVLPVTSVVTLRGEEMSHELFWVHEIAHHFGIDDERLHELGWG</sequence>
<dbReference type="Gene3D" id="3.30.2010.20">
    <property type="match status" value="1"/>
</dbReference>
<dbReference type="EMBL" id="BMMK01000036">
    <property type="protein sequence ID" value="GGM76056.1"/>
    <property type="molecule type" value="Genomic_DNA"/>
</dbReference>
<gene>
    <name evidence="1" type="ORF">GCM10012275_53450</name>
</gene>
<reference evidence="1" key="2">
    <citation type="submission" date="2020-09" db="EMBL/GenBank/DDBJ databases">
        <authorList>
            <person name="Sun Q."/>
            <person name="Zhou Y."/>
        </authorList>
    </citation>
    <scope>NUCLEOTIDE SEQUENCE</scope>
    <source>
        <strain evidence="1">CGMCC 4.5737</strain>
    </source>
</reference>
<dbReference type="InterPro" id="IPR010428">
    <property type="entry name" value="Zincin_1"/>
</dbReference>
<comment type="caution">
    <text evidence="1">The sequence shown here is derived from an EMBL/GenBank/DDBJ whole genome shotgun (WGS) entry which is preliminary data.</text>
</comment>
<dbReference type="Proteomes" id="UP000637578">
    <property type="component" value="Unassembled WGS sequence"/>
</dbReference>
<evidence type="ECO:0000313" key="1">
    <source>
        <dbReference type="EMBL" id="GGM76056.1"/>
    </source>
</evidence>
<dbReference type="Pfam" id="PF06262">
    <property type="entry name" value="Zincin_1"/>
    <property type="match status" value="1"/>
</dbReference>
<name>A0A8J3CD05_9PSEU</name>
<organism evidence="1 2">
    <name type="scientific">Longimycelium tulufanense</name>
    <dbReference type="NCBI Taxonomy" id="907463"/>
    <lineage>
        <taxon>Bacteria</taxon>
        <taxon>Bacillati</taxon>
        <taxon>Actinomycetota</taxon>
        <taxon>Actinomycetes</taxon>
        <taxon>Pseudonocardiales</taxon>
        <taxon>Pseudonocardiaceae</taxon>
        <taxon>Longimycelium</taxon>
    </lineage>
</organism>
<dbReference type="InterPro" id="IPR038555">
    <property type="entry name" value="Zincin_1_sf"/>
</dbReference>
<evidence type="ECO:0000313" key="2">
    <source>
        <dbReference type="Proteomes" id="UP000637578"/>
    </source>
</evidence>
<keyword evidence="2" id="KW-1185">Reference proteome</keyword>
<protein>
    <submittedName>
        <fullName evidence="1">Uncharacterized protein</fullName>
    </submittedName>
</protein>
<reference evidence="1" key="1">
    <citation type="journal article" date="2014" name="Int. J. Syst. Evol. Microbiol.">
        <title>Complete genome sequence of Corynebacterium casei LMG S-19264T (=DSM 44701T), isolated from a smear-ripened cheese.</title>
        <authorList>
            <consortium name="US DOE Joint Genome Institute (JGI-PGF)"/>
            <person name="Walter F."/>
            <person name="Albersmeier A."/>
            <person name="Kalinowski J."/>
            <person name="Ruckert C."/>
        </authorList>
    </citation>
    <scope>NUCLEOTIDE SEQUENCE</scope>
    <source>
        <strain evidence="1">CGMCC 4.5737</strain>
    </source>
</reference>
<dbReference type="AlphaFoldDB" id="A0A8J3CD05"/>
<proteinExistence type="predicted"/>
<dbReference type="SUPFAM" id="SSF55486">
    <property type="entry name" value="Metalloproteases ('zincins'), catalytic domain"/>
    <property type="match status" value="1"/>
</dbReference>
<accession>A0A8J3CD05</accession>